<proteinExistence type="inferred from homology"/>
<dbReference type="Gene3D" id="1.25.40.10">
    <property type="entry name" value="Tetratricopeptide repeat domain"/>
    <property type="match status" value="4"/>
</dbReference>
<feature type="repeat" description="PPR" evidence="3">
    <location>
        <begin position="430"/>
        <end position="465"/>
    </location>
</feature>
<dbReference type="InterPro" id="IPR002885">
    <property type="entry name" value="PPR_rpt"/>
</dbReference>
<dbReference type="Proteomes" id="UP001370490">
    <property type="component" value="Unassembled WGS sequence"/>
</dbReference>
<dbReference type="EMBL" id="JBAMMX010000025">
    <property type="protein sequence ID" value="KAK6915026.1"/>
    <property type="molecule type" value="Genomic_DNA"/>
</dbReference>
<evidence type="ECO:0000256" key="3">
    <source>
        <dbReference type="PROSITE-ProRule" id="PRU00708"/>
    </source>
</evidence>
<feature type="repeat" description="PPR" evidence="3">
    <location>
        <begin position="290"/>
        <end position="324"/>
    </location>
</feature>
<evidence type="ECO:0000313" key="4">
    <source>
        <dbReference type="EMBL" id="KAK6915026.1"/>
    </source>
</evidence>
<evidence type="ECO:0000256" key="1">
    <source>
        <dbReference type="ARBA" id="ARBA00007626"/>
    </source>
</evidence>
<sequence>MVMKSLSSSKNRVFNALSLLFSQPHIPKLPIFKPFSPLSISSTSPSSSPQDINEICRILSDYRSPHHDIESALAPFSHKLSNDVVEQVLKRSKNLGSAAHRFFLWAQSLNGFKYSQQSFHIIVDILGSTKQFPLIWDLLHEVNFTGDIEISHEIFWVLFRVYCRVNLPNDAIRAFVKLVEFGLEPCAEDIHQLLYALCKRKHVRHAQQFFDRFKVEYDVGVKSYTILMSALGEVGDTDEVRKLYDEMRERGYVVDVTAYNCLLECLCKGGNVDEAYELFREMGSIGLEPDACSYSVFIRACCKANDMHGAFRLLDRMRRYNLTPNVFTYNCIIKRLCRDKKVEDAYNLLDEMIERNVEPDVWSYNAILAFHCDHFEVNKAQRLLSKMGKNSCLPDRHTYNMLLKMLIRIGRFDRMMEVWEGMGEKGYYPSVSTYAVIIHGLCKKKEKLEEACKFFEMMIDAGIPPYTSTCQMLRNKLIGLGFSEQTEILVDKMEQSTSCSIQELANMMRSNKANRRVLDEERDFLWEEDEL</sequence>
<feature type="repeat" description="PPR" evidence="3">
    <location>
        <begin position="325"/>
        <end position="359"/>
    </location>
</feature>
<feature type="repeat" description="PPR" evidence="3">
    <location>
        <begin position="220"/>
        <end position="254"/>
    </location>
</feature>
<dbReference type="Pfam" id="PF01535">
    <property type="entry name" value="PPR"/>
    <property type="match status" value="1"/>
</dbReference>
<dbReference type="Pfam" id="PF13041">
    <property type="entry name" value="PPR_2"/>
    <property type="match status" value="3"/>
</dbReference>
<keyword evidence="5" id="KW-1185">Reference proteome</keyword>
<reference evidence="4 5" key="1">
    <citation type="submission" date="2023-12" db="EMBL/GenBank/DDBJ databases">
        <title>A high-quality genome assembly for Dillenia turbinata (Dilleniales).</title>
        <authorList>
            <person name="Chanderbali A."/>
        </authorList>
    </citation>
    <scope>NUCLEOTIDE SEQUENCE [LARGE SCALE GENOMIC DNA]</scope>
    <source>
        <strain evidence="4">LSX21</strain>
        <tissue evidence="4">Leaf</tissue>
    </source>
</reference>
<protein>
    <submittedName>
        <fullName evidence="4">Pentatricopeptide repeat</fullName>
    </submittedName>
</protein>
<feature type="repeat" description="PPR" evidence="3">
    <location>
        <begin position="395"/>
        <end position="429"/>
    </location>
</feature>
<name>A0AAN8UPH1_9MAGN</name>
<evidence type="ECO:0000313" key="5">
    <source>
        <dbReference type="Proteomes" id="UP001370490"/>
    </source>
</evidence>
<gene>
    <name evidence="4" type="ORF">RJ641_020143</name>
</gene>
<comment type="caution">
    <text evidence="4">The sequence shown here is derived from an EMBL/GenBank/DDBJ whole genome shotgun (WGS) entry which is preliminary data.</text>
</comment>
<dbReference type="PANTHER" id="PTHR47941">
    <property type="entry name" value="PENTATRICOPEPTIDE REPEAT-CONTAINING PROTEIN 3, MITOCHONDRIAL"/>
    <property type="match status" value="1"/>
</dbReference>
<dbReference type="PROSITE" id="PS51375">
    <property type="entry name" value="PPR"/>
    <property type="match status" value="7"/>
</dbReference>
<organism evidence="4 5">
    <name type="scientific">Dillenia turbinata</name>
    <dbReference type="NCBI Taxonomy" id="194707"/>
    <lineage>
        <taxon>Eukaryota</taxon>
        <taxon>Viridiplantae</taxon>
        <taxon>Streptophyta</taxon>
        <taxon>Embryophyta</taxon>
        <taxon>Tracheophyta</taxon>
        <taxon>Spermatophyta</taxon>
        <taxon>Magnoliopsida</taxon>
        <taxon>eudicotyledons</taxon>
        <taxon>Gunneridae</taxon>
        <taxon>Pentapetalae</taxon>
        <taxon>Dilleniales</taxon>
        <taxon>Dilleniaceae</taxon>
        <taxon>Dillenia</taxon>
    </lineage>
</organism>
<comment type="similarity">
    <text evidence="1">Belongs to the PPR family. P subfamily.</text>
</comment>
<feature type="repeat" description="PPR" evidence="3">
    <location>
        <begin position="360"/>
        <end position="394"/>
    </location>
</feature>
<keyword evidence="2" id="KW-0677">Repeat</keyword>
<dbReference type="AlphaFoldDB" id="A0AAN8UPH1"/>
<accession>A0AAN8UPH1</accession>
<dbReference type="InterPro" id="IPR011990">
    <property type="entry name" value="TPR-like_helical_dom_sf"/>
</dbReference>
<feature type="repeat" description="PPR" evidence="3">
    <location>
        <begin position="255"/>
        <end position="289"/>
    </location>
</feature>
<evidence type="ECO:0000256" key="2">
    <source>
        <dbReference type="ARBA" id="ARBA00022737"/>
    </source>
</evidence>
<dbReference type="NCBIfam" id="TIGR00756">
    <property type="entry name" value="PPR"/>
    <property type="match status" value="6"/>
</dbReference>